<dbReference type="EMBL" id="JAKVTW010000001">
    <property type="protein sequence ID" value="MCH4809792.1"/>
    <property type="molecule type" value="Genomic_DNA"/>
</dbReference>
<dbReference type="PROSITE" id="PS00211">
    <property type="entry name" value="ABC_TRANSPORTER_1"/>
    <property type="match status" value="1"/>
</dbReference>
<evidence type="ECO:0000313" key="5">
    <source>
        <dbReference type="Proteomes" id="UP001320609"/>
    </source>
</evidence>
<dbReference type="InterPro" id="IPR003959">
    <property type="entry name" value="ATPase_AAA_core"/>
</dbReference>
<comment type="caution">
    <text evidence="4">The sequence shown here is derived from an EMBL/GenBank/DDBJ whole genome shotgun (WGS) entry which is preliminary data.</text>
</comment>
<dbReference type="Proteomes" id="UP001320609">
    <property type="component" value="Unassembled WGS sequence"/>
</dbReference>
<sequence>MRISNIKLNNFRRFTDFEIRDIPETAKLIVLAGPNGSGKSSLFDAFLLRYREDSQYGWNPDLKYYNKSDKDKEINYLLDRVEINTHSNQKLTKGTVYIRTAYRNDHEFSTNELRKQGEVLDNQRLSRLIEPDATVAINYQRLASNATEDILVNEDSSTTIGDYRKKLIGEVSEPLQRIFHDLVFVGVGNPFIDGSFQFDKGNSRNFDYKNLSGGEKAAFDLILDFVIKRRSYPEAIYCIDEPEMHMNTKLQGKLLEELVGLLPKNSQLWIASHSIGMMRKAREMYDENPSSVAFIDFGGQDFDQAVVLKPAKPTQAFWHGVMEVALDDLATLIAPSQIVICEGNPKGSIAGKNTGHDAEIYNKIFSEEIPDALFISAGNSKEIQNDFIGLATVLPQIATGIKTRRLIDRDEHHIEDVEDFKSQDIMVLSRRHLECYLYDDEVLTKLCYEENKPEAINNLIEFKRQAINRVVERGHPEDDIKKAAGEIYESIIKLKIIQKSGNDNKAFERRVLSKLITPGMNTYRILKEDIFN</sequence>
<dbReference type="InterPro" id="IPR027417">
    <property type="entry name" value="P-loop_NTPase"/>
</dbReference>
<dbReference type="RefSeq" id="WP_240716110.1">
    <property type="nucleotide sequence ID" value="NZ_JAKVTW010000001.1"/>
</dbReference>
<evidence type="ECO:0000313" key="4">
    <source>
        <dbReference type="EMBL" id="MCH4809792.1"/>
    </source>
</evidence>
<evidence type="ECO:0000256" key="1">
    <source>
        <dbReference type="ARBA" id="ARBA00022741"/>
    </source>
</evidence>
<dbReference type="InterPro" id="IPR051396">
    <property type="entry name" value="Bact_Antivir_Def_Nuclease"/>
</dbReference>
<name>A0ABS9S0Z3_9GAMM</name>
<dbReference type="PANTHER" id="PTHR43581:SF2">
    <property type="entry name" value="EXCINUCLEASE ATPASE SUBUNIT"/>
    <property type="match status" value="1"/>
</dbReference>
<reference evidence="4 5" key="1">
    <citation type="submission" date="2022-03" db="EMBL/GenBank/DDBJ databases">
        <title>Genomic signatures underlying metal tolerance in selected Arctic bacterial isolates.</title>
        <authorList>
            <person name="Thomas F.A."/>
            <person name="Venkatachalam S."/>
            <person name="Krishnan K.P."/>
        </authorList>
    </citation>
    <scope>NUCLEOTIDE SEQUENCE [LARGE SCALE GENOMIC DNA]</scope>
    <source>
        <strain evidence="4 5">HM116</strain>
    </source>
</reference>
<keyword evidence="1" id="KW-0547">Nucleotide-binding</keyword>
<dbReference type="Pfam" id="PF13304">
    <property type="entry name" value="AAA_21"/>
    <property type="match status" value="1"/>
</dbReference>
<evidence type="ECO:0000259" key="3">
    <source>
        <dbReference type="Pfam" id="PF13304"/>
    </source>
</evidence>
<organism evidence="4 5">
    <name type="scientific">Vreelandella neptunia</name>
    <dbReference type="NCBI Taxonomy" id="115551"/>
    <lineage>
        <taxon>Bacteria</taxon>
        <taxon>Pseudomonadati</taxon>
        <taxon>Pseudomonadota</taxon>
        <taxon>Gammaproteobacteria</taxon>
        <taxon>Oceanospirillales</taxon>
        <taxon>Halomonadaceae</taxon>
        <taxon>Vreelandella</taxon>
    </lineage>
</organism>
<proteinExistence type="predicted"/>
<keyword evidence="2" id="KW-0067">ATP-binding</keyword>
<dbReference type="SUPFAM" id="SSF52540">
    <property type="entry name" value="P-loop containing nucleoside triphosphate hydrolases"/>
    <property type="match status" value="1"/>
</dbReference>
<protein>
    <submittedName>
        <fullName evidence="4">AAA family ATPase</fullName>
    </submittedName>
</protein>
<keyword evidence="5" id="KW-1185">Reference proteome</keyword>
<evidence type="ECO:0000256" key="2">
    <source>
        <dbReference type="ARBA" id="ARBA00022840"/>
    </source>
</evidence>
<feature type="domain" description="ATPase AAA-type core" evidence="3">
    <location>
        <begin position="28"/>
        <end position="276"/>
    </location>
</feature>
<accession>A0ABS9S0Z3</accession>
<gene>
    <name evidence="4" type="ORF">MLE19_00435</name>
</gene>
<dbReference type="PANTHER" id="PTHR43581">
    <property type="entry name" value="ATP/GTP PHOSPHATASE"/>
    <property type="match status" value="1"/>
</dbReference>
<dbReference type="Gene3D" id="3.40.50.300">
    <property type="entry name" value="P-loop containing nucleotide triphosphate hydrolases"/>
    <property type="match status" value="1"/>
</dbReference>
<dbReference type="InterPro" id="IPR017871">
    <property type="entry name" value="ABC_transporter-like_CS"/>
</dbReference>